<dbReference type="AlphaFoldDB" id="A0A1H5T181"/>
<dbReference type="RefSeq" id="WP_146088181.1">
    <property type="nucleotide sequence ID" value="NZ_FNVU01000001.1"/>
</dbReference>
<proteinExistence type="predicted"/>
<dbReference type="Proteomes" id="UP000236754">
    <property type="component" value="Unassembled WGS sequence"/>
</dbReference>
<organism evidence="1 2">
    <name type="scientific">Actinacidiphila yanglinensis</name>
    <dbReference type="NCBI Taxonomy" id="310779"/>
    <lineage>
        <taxon>Bacteria</taxon>
        <taxon>Bacillati</taxon>
        <taxon>Actinomycetota</taxon>
        <taxon>Actinomycetes</taxon>
        <taxon>Kitasatosporales</taxon>
        <taxon>Streptomycetaceae</taxon>
        <taxon>Actinacidiphila</taxon>
    </lineage>
</organism>
<protein>
    <submittedName>
        <fullName evidence="1">Uncharacterized protein</fullName>
    </submittedName>
</protein>
<name>A0A1H5T181_9ACTN</name>
<accession>A0A1H5T181</accession>
<gene>
    <name evidence="1" type="ORF">SAMN05216223_101330</name>
</gene>
<sequence length="106" mass="11077">MSDGPMSDGPGVPTLADELRERAGSFVNNHVGLWVAVEDDATLLLAANNPVDVFQAAADWLAEGDALTVTGLTWEVQAGEPAYAARLFLRRSGEADLLAVPAQAAT</sequence>
<reference evidence="1 2" key="1">
    <citation type="submission" date="2016-10" db="EMBL/GenBank/DDBJ databases">
        <authorList>
            <person name="de Groot N.N."/>
        </authorList>
    </citation>
    <scope>NUCLEOTIDE SEQUENCE [LARGE SCALE GENOMIC DNA]</scope>
    <source>
        <strain evidence="1 2">CGMCC 4.2023</strain>
    </source>
</reference>
<evidence type="ECO:0000313" key="2">
    <source>
        <dbReference type="Proteomes" id="UP000236754"/>
    </source>
</evidence>
<keyword evidence="2" id="KW-1185">Reference proteome</keyword>
<dbReference type="EMBL" id="FNVU01000001">
    <property type="protein sequence ID" value="SEF55851.1"/>
    <property type="molecule type" value="Genomic_DNA"/>
</dbReference>
<dbReference type="OrthoDB" id="4283467at2"/>
<evidence type="ECO:0000313" key="1">
    <source>
        <dbReference type="EMBL" id="SEF55851.1"/>
    </source>
</evidence>